<feature type="binding site" evidence="16">
    <location>
        <position position="76"/>
    </location>
    <ligand>
        <name>Ca(2+)</name>
        <dbReference type="ChEBI" id="CHEBI:29108"/>
        <label>1</label>
    </ligand>
</feature>
<evidence type="ECO:0000313" key="22">
    <source>
        <dbReference type="Proteomes" id="UP000516437"/>
    </source>
</evidence>
<feature type="binding site" evidence="16">
    <location>
        <position position="90"/>
    </location>
    <ligand>
        <name>Ca(2+)</name>
        <dbReference type="ChEBI" id="CHEBI:29108"/>
        <label>1</label>
    </ligand>
</feature>
<keyword evidence="22" id="KW-1185">Reference proteome</keyword>
<feature type="binding site" evidence="16">
    <location>
        <position position="250"/>
    </location>
    <ligand>
        <name>Ca(2+)</name>
        <dbReference type="ChEBI" id="CHEBI:29108"/>
        <label>2</label>
    </ligand>
</feature>
<evidence type="ECO:0000256" key="13">
    <source>
        <dbReference type="ARBA" id="ARBA00023324"/>
    </source>
</evidence>
<dbReference type="Gene3D" id="1.10.520.10">
    <property type="match status" value="1"/>
</dbReference>
<dbReference type="SUPFAM" id="SSF48113">
    <property type="entry name" value="Heme-dependent peroxidases"/>
    <property type="match status" value="1"/>
</dbReference>
<keyword evidence="11 18" id="KW-1015">Disulfide bond</keyword>
<feature type="binding site" evidence="16">
    <location>
        <position position="78"/>
    </location>
    <ligand>
        <name>Ca(2+)</name>
        <dbReference type="ChEBI" id="CHEBI:29108"/>
        <label>1</label>
    </ligand>
</feature>
<keyword evidence="9 19" id="KW-0560">Oxidoreductase</keyword>
<dbReference type="AlphaFoldDB" id="A0A6A1VT35"/>
<feature type="domain" description="Plant heme peroxidase family profile" evidence="20">
    <location>
        <begin position="27"/>
        <end position="330"/>
    </location>
</feature>
<dbReference type="Proteomes" id="UP000516437">
    <property type="component" value="Chromosome 4"/>
</dbReference>
<dbReference type="InterPro" id="IPR019794">
    <property type="entry name" value="Peroxidases_AS"/>
</dbReference>
<feature type="binding site" evidence="16">
    <location>
        <position position="196"/>
    </location>
    <ligand>
        <name>Ca(2+)</name>
        <dbReference type="ChEBI" id="CHEBI:29108"/>
        <label>2</label>
    </ligand>
</feature>
<evidence type="ECO:0000256" key="11">
    <source>
        <dbReference type="ARBA" id="ARBA00023157"/>
    </source>
</evidence>
<feature type="binding site" evidence="16">
    <location>
        <position position="72"/>
    </location>
    <ligand>
        <name>Ca(2+)</name>
        <dbReference type="ChEBI" id="CHEBI:29108"/>
        <label>1</label>
    </ligand>
</feature>
<dbReference type="PANTHER" id="PTHR31388">
    <property type="entry name" value="PEROXIDASE 72-RELATED"/>
    <property type="match status" value="1"/>
</dbReference>
<evidence type="ECO:0000256" key="8">
    <source>
        <dbReference type="ARBA" id="ARBA00022837"/>
    </source>
</evidence>
<keyword evidence="12" id="KW-0325">Glycoprotein</keyword>
<feature type="binding site" evidence="16">
    <location>
        <position position="247"/>
    </location>
    <ligand>
        <name>Ca(2+)</name>
        <dbReference type="ChEBI" id="CHEBI:29108"/>
        <label>2</label>
    </ligand>
</feature>
<feature type="disulfide bond" evidence="18">
    <location>
        <begin position="123"/>
        <end position="326"/>
    </location>
</feature>
<evidence type="ECO:0000256" key="1">
    <source>
        <dbReference type="ARBA" id="ARBA00000189"/>
    </source>
</evidence>
<evidence type="ECO:0000256" key="9">
    <source>
        <dbReference type="ARBA" id="ARBA00023002"/>
    </source>
</evidence>
<evidence type="ECO:0000256" key="6">
    <source>
        <dbReference type="ARBA" id="ARBA00022617"/>
    </source>
</evidence>
<dbReference type="GO" id="GO:0140825">
    <property type="term" value="F:lactoperoxidase activity"/>
    <property type="evidence" value="ECO:0007669"/>
    <property type="project" value="UniProtKB-EC"/>
</dbReference>
<comment type="function">
    <text evidence="2">Removal of H(2)O(2), oxidation of toxic reductants, biosynthesis and degradation of lignin, suberization, auxin catabolism, response to environmental stresses such as wounding, pathogen attack and oxidative stress. These functions might be dependent on each isozyme/isoform in each plant tissue.</text>
</comment>
<evidence type="ECO:0000256" key="3">
    <source>
        <dbReference type="ARBA" id="ARBA00006873"/>
    </source>
</evidence>
<keyword evidence="8 16" id="KW-0106">Calcium</keyword>
<dbReference type="GO" id="GO:0005576">
    <property type="term" value="C:extracellular region"/>
    <property type="evidence" value="ECO:0007669"/>
    <property type="project" value="UniProtKB-SubCell"/>
</dbReference>
<keyword evidence="7 16" id="KW-0479">Metal-binding</keyword>
<dbReference type="PROSITE" id="PS00436">
    <property type="entry name" value="PEROXIDASE_2"/>
    <property type="match status" value="1"/>
</dbReference>
<gene>
    <name evidence="21" type="ORF">CJ030_MR4G010941</name>
</gene>
<feature type="binding site" evidence="16">
    <location>
        <position position="255"/>
    </location>
    <ligand>
        <name>Ca(2+)</name>
        <dbReference type="ChEBI" id="CHEBI:29108"/>
        <label>2</label>
    </ligand>
</feature>
<sequence length="331" mass="36676">MELARLLLVIALVLVLHGTETLGGDAPLVPDYYKETCPPVEDIVRRNVEIAVLKDPRMAASLLRMHFHDCFVLGCDASVLLDSQGSMVSEKQAGPNLNSIRGFEVIDEIKFILEKACPDTVSCADILAIVARDAVVLRGGPGWNVLLGRRDSLEASFSGANQFIPAPNSSLQTLIAKFQQQGLDVGDLGLLTGSHTMGKARCLSFRQRIYDASTIHHDHYKRYTTFRRILSSICPESGHDNEFAPLDLMTPARFDNRYYINILQGEGLLISDNVLVTQDPEGEIIEQVWAFASNQELFFDSFANSMVKMGNINVLTGNEGEIRRNCRFVNS</sequence>
<feature type="binding site" evidence="16">
    <location>
        <position position="69"/>
    </location>
    <ligand>
        <name>Ca(2+)</name>
        <dbReference type="ChEBI" id="CHEBI:29108"/>
        <label>1</label>
    </ligand>
</feature>
<dbReference type="PROSITE" id="PS00435">
    <property type="entry name" value="PEROXIDASE_1"/>
    <property type="match status" value="1"/>
</dbReference>
<feature type="active site" description="Proton acceptor" evidence="14">
    <location>
        <position position="68"/>
    </location>
</feature>
<comment type="similarity">
    <text evidence="19">Belongs to the peroxidase family. Classical plant (class III) peroxidase subfamily.</text>
</comment>
<comment type="caution">
    <text evidence="21">The sequence shown here is derived from an EMBL/GenBank/DDBJ whole genome shotgun (WGS) entry which is preliminary data.</text>
</comment>
<evidence type="ECO:0000256" key="5">
    <source>
        <dbReference type="ARBA" id="ARBA00022559"/>
    </source>
</evidence>
<evidence type="ECO:0000256" key="12">
    <source>
        <dbReference type="ARBA" id="ARBA00023180"/>
    </source>
</evidence>
<dbReference type="InterPro" id="IPR033905">
    <property type="entry name" value="Secretory_peroxidase"/>
</dbReference>
<dbReference type="EC" id="1.11.1.7" evidence="4 19"/>
<evidence type="ECO:0000256" key="10">
    <source>
        <dbReference type="ARBA" id="ARBA00023004"/>
    </source>
</evidence>
<organism evidence="21 22">
    <name type="scientific">Morella rubra</name>
    <name type="common">Chinese bayberry</name>
    <dbReference type="NCBI Taxonomy" id="262757"/>
    <lineage>
        <taxon>Eukaryota</taxon>
        <taxon>Viridiplantae</taxon>
        <taxon>Streptophyta</taxon>
        <taxon>Embryophyta</taxon>
        <taxon>Tracheophyta</taxon>
        <taxon>Spermatophyta</taxon>
        <taxon>Magnoliopsida</taxon>
        <taxon>eudicotyledons</taxon>
        <taxon>Gunneridae</taxon>
        <taxon>Pentapetalae</taxon>
        <taxon>rosids</taxon>
        <taxon>fabids</taxon>
        <taxon>Fagales</taxon>
        <taxon>Myricaceae</taxon>
        <taxon>Morella</taxon>
    </lineage>
</organism>
<evidence type="ECO:0000256" key="19">
    <source>
        <dbReference type="RuleBase" id="RU362060"/>
    </source>
</evidence>
<dbReference type="Gene3D" id="1.10.420.10">
    <property type="entry name" value="Peroxidase, domain 2"/>
    <property type="match status" value="1"/>
</dbReference>
<dbReference type="InterPro" id="IPR000823">
    <property type="entry name" value="Peroxidase_pln"/>
</dbReference>
<dbReference type="FunFam" id="1.10.520.10:FF:000001">
    <property type="entry name" value="Peroxidase"/>
    <property type="match status" value="1"/>
</dbReference>
<feature type="signal peptide" evidence="19">
    <location>
        <begin position="1"/>
        <end position="21"/>
    </location>
</feature>
<evidence type="ECO:0000256" key="16">
    <source>
        <dbReference type="PIRSR" id="PIRSR600823-3"/>
    </source>
</evidence>
<evidence type="ECO:0000256" key="17">
    <source>
        <dbReference type="PIRSR" id="PIRSR600823-4"/>
    </source>
</evidence>
<feature type="disulfide bond" evidence="18">
    <location>
        <begin position="70"/>
        <end position="75"/>
    </location>
</feature>
<feature type="disulfide bond" evidence="18">
    <location>
        <begin position="202"/>
        <end position="234"/>
    </location>
</feature>
<dbReference type="FunFam" id="1.10.420.10:FF:000001">
    <property type="entry name" value="Peroxidase"/>
    <property type="match status" value="1"/>
</dbReference>
<comment type="subcellular location">
    <subcellularLocation>
        <location evidence="19">Secreted</location>
    </subcellularLocation>
</comment>
<feature type="disulfide bond" evidence="18">
    <location>
        <begin position="37"/>
        <end position="117"/>
    </location>
</feature>
<comment type="similarity">
    <text evidence="3">Belongs to the peroxidase family. Ascorbate peroxidase subfamily.</text>
</comment>
<dbReference type="EMBL" id="RXIC02000022">
    <property type="protein sequence ID" value="KAB1215845.1"/>
    <property type="molecule type" value="Genomic_DNA"/>
</dbReference>
<evidence type="ECO:0000256" key="15">
    <source>
        <dbReference type="PIRSR" id="PIRSR600823-2"/>
    </source>
</evidence>
<comment type="catalytic activity">
    <reaction evidence="1 19">
        <text>2 a phenolic donor + H2O2 = 2 a phenolic radical donor + 2 H2O</text>
        <dbReference type="Rhea" id="RHEA:56136"/>
        <dbReference type="ChEBI" id="CHEBI:15377"/>
        <dbReference type="ChEBI" id="CHEBI:16240"/>
        <dbReference type="ChEBI" id="CHEBI:139520"/>
        <dbReference type="ChEBI" id="CHEBI:139521"/>
        <dbReference type="EC" id="1.11.1.7"/>
    </reaction>
</comment>
<keyword evidence="13 19" id="KW-0376">Hydrogen peroxide</keyword>
<dbReference type="InterPro" id="IPR010255">
    <property type="entry name" value="Haem_peroxidase_sf"/>
</dbReference>
<name>A0A6A1VT35_9ROSI</name>
<dbReference type="OrthoDB" id="2113341at2759"/>
<evidence type="ECO:0000313" key="21">
    <source>
        <dbReference type="EMBL" id="KAB1215845.1"/>
    </source>
</evidence>
<evidence type="ECO:0000256" key="7">
    <source>
        <dbReference type="ARBA" id="ARBA00022723"/>
    </source>
</evidence>
<feature type="binding site" description="axial binding residue" evidence="16">
    <location>
        <position position="195"/>
    </location>
    <ligand>
        <name>heme b</name>
        <dbReference type="ChEBI" id="CHEBI:60344"/>
    </ligand>
    <ligandPart>
        <name>Fe</name>
        <dbReference type="ChEBI" id="CHEBI:18248"/>
    </ligandPart>
</feature>
<dbReference type="CDD" id="cd00693">
    <property type="entry name" value="secretory_peroxidase"/>
    <property type="match status" value="1"/>
</dbReference>
<feature type="site" description="Transition state stabilizer" evidence="17">
    <location>
        <position position="64"/>
    </location>
</feature>
<evidence type="ECO:0000256" key="14">
    <source>
        <dbReference type="PIRSR" id="PIRSR600823-1"/>
    </source>
</evidence>
<keyword evidence="5 19" id="KW-0575">Peroxidase</keyword>
<feature type="binding site" evidence="15">
    <location>
        <position position="165"/>
    </location>
    <ligand>
        <name>substrate</name>
    </ligand>
</feature>
<dbReference type="GO" id="GO:0020037">
    <property type="term" value="F:heme binding"/>
    <property type="evidence" value="ECO:0007669"/>
    <property type="project" value="UniProtKB-UniRule"/>
</dbReference>
<dbReference type="PANTHER" id="PTHR31388:SF152">
    <property type="entry name" value="PEROXIDASE 20"/>
    <property type="match status" value="1"/>
</dbReference>
<keyword evidence="19" id="KW-0964">Secreted</keyword>
<protein>
    <recommendedName>
        <fullName evidence="4 19">Peroxidase</fullName>
        <ecNumber evidence="4 19">1.11.1.7</ecNumber>
    </recommendedName>
</protein>
<reference evidence="21 22" key="1">
    <citation type="journal article" date="2019" name="Plant Biotechnol. J.">
        <title>The red bayberry genome and genetic basis of sex determination.</title>
        <authorList>
            <person name="Jia H.M."/>
            <person name="Jia H.J."/>
            <person name="Cai Q.L."/>
            <person name="Wang Y."/>
            <person name="Zhao H.B."/>
            <person name="Yang W.F."/>
            <person name="Wang G.Y."/>
            <person name="Li Y.H."/>
            <person name="Zhan D.L."/>
            <person name="Shen Y.T."/>
            <person name="Niu Q.F."/>
            <person name="Chang L."/>
            <person name="Qiu J."/>
            <person name="Zhao L."/>
            <person name="Xie H.B."/>
            <person name="Fu W.Y."/>
            <person name="Jin J."/>
            <person name="Li X.W."/>
            <person name="Jiao Y."/>
            <person name="Zhou C.C."/>
            <person name="Tu T."/>
            <person name="Chai C.Y."/>
            <person name="Gao J.L."/>
            <person name="Fan L.J."/>
            <person name="van de Weg E."/>
            <person name="Wang J.Y."/>
            <person name="Gao Z.S."/>
        </authorList>
    </citation>
    <scope>NUCLEOTIDE SEQUENCE [LARGE SCALE GENOMIC DNA]</scope>
    <source>
        <tissue evidence="21">Leaves</tissue>
    </source>
</reference>
<keyword evidence="6 19" id="KW-0349">Heme</keyword>
<accession>A0A6A1VT35</accession>
<evidence type="ECO:0000256" key="4">
    <source>
        <dbReference type="ARBA" id="ARBA00012313"/>
    </source>
</evidence>
<keyword evidence="19" id="KW-0732">Signal</keyword>
<evidence type="ECO:0000259" key="20">
    <source>
        <dbReference type="PROSITE" id="PS50873"/>
    </source>
</evidence>
<dbReference type="GO" id="GO:0006979">
    <property type="term" value="P:response to oxidative stress"/>
    <property type="evidence" value="ECO:0007669"/>
    <property type="project" value="UniProtKB-UniRule"/>
</dbReference>
<dbReference type="PRINTS" id="PR00461">
    <property type="entry name" value="PLPEROXIDASE"/>
</dbReference>
<feature type="chain" id="PRO_5025705095" description="Peroxidase" evidence="19">
    <location>
        <begin position="22"/>
        <end position="331"/>
    </location>
</feature>
<dbReference type="PROSITE" id="PS50873">
    <property type="entry name" value="PEROXIDASE_4"/>
    <property type="match status" value="1"/>
</dbReference>
<dbReference type="GO" id="GO:0046872">
    <property type="term" value="F:metal ion binding"/>
    <property type="evidence" value="ECO:0007669"/>
    <property type="project" value="UniProtKB-UniRule"/>
</dbReference>
<feature type="binding site" evidence="16">
    <location>
        <position position="74"/>
    </location>
    <ligand>
        <name>Ca(2+)</name>
        <dbReference type="ChEBI" id="CHEBI:29108"/>
        <label>1</label>
    </ligand>
</feature>
<dbReference type="InterPro" id="IPR002016">
    <property type="entry name" value="Haem_peroxidase"/>
</dbReference>
<dbReference type="Pfam" id="PF00141">
    <property type="entry name" value="peroxidase"/>
    <property type="match status" value="1"/>
</dbReference>
<comment type="cofactor">
    <cofactor evidence="16 19">
        <name>heme b</name>
        <dbReference type="ChEBI" id="CHEBI:60344"/>
    </cofactor>
    <text evidence="16 19">Binds 1 heme b (iron(II)-protoporphyrin IX) group per subunit.</text>
</comment>
<keyword evidence="10 16" id="KW-0408">Iron</keyword>
<comment type="cofactor">
    <cofactor evidence="16 19">
        <name>Ca(2+)</name>
        <dbReference type="ChEBI" id="CHEBI:29108"/>
    </cofactor>
    <text evidence="16 19">Binds 2 calcium ions per subunit.</text>
</comment>
<evidence type="ECO:0000256" key="18">
    <source>
        <dbReference type="PIRSR" id="PIRSR600823-5"/>
    </source>
</evidence>
<dbReference type="InterPro" id="IPR019793">
    <property type="entry name" value="Peroxidases_heam-ligand_BS"/>
</dbReference>
<proteinExistence type="inferred from homology"/>
<dbReference type="GO" id="GO:0042744">
    <property type="term" value="P:hydrogen peroxide catabolic process"/>
    <property type="evidence" value="ECO:0007669"/>
    <property type="project" value="UniProtKB-KW"/>
</dbReference>
<dbReference type="PRINTS" id="PR00458">
    <property type="entry name" value="PEROXIDASE"/>
</dbReference>
<evidence type="ECO:0000256" key="2">
    <source>
        <dbReference type="ARBA" id="ARBA00002322"/>
    </source>
</evidence>